<dbReference type="PRINTS" id="PR00038">
    <property type="entry name" value="HTHLUXR"/>
</dbReference>
<dbReference type="SMART" id="SM00421">
    <property type="entry name" value="HTH_LUXR"/>
    <property type="match status" value="1"/>
</dbReference>
<dbReference type="InterPro" id="IPR016032">
    <property type="entry name" value="Sig_transdc_resp-reg_C-effctor"/>
</dbReference>
<dbReference type="EMBL" id="QRGP01000001">
    <property type="protein sequence ID" value="RDV05928.1"/>
    <property type="molecule type" value="Genomic_DNA"/>
</dbReference>
<sequence length="137" mass="15262">MWRVMILYGLALAAGALLLEWLDYKHMVRAWSTELYIGIVAILFIALGMWVGNRLTPQPRGPAFERNDAAIRSLGISERECEVLDLLASGAANKVIARRLGISPNTVKTHVARLFEKLEAANRTEAIHKARTLDILP</sequence>
<keyword evidence="4" id="KW-0472">Membrane</keyword>
<dbReference type="RefSeq" id="WP_115547488.1">
    <property type="nucleotide sequence ID" value="NZ_QRGP01000001.1"/>
</dbReference>
<dbReference type="Gene3D" id="1.10.10.10">
    <property type="entry name" value="Winged helix-like DNA-binding domain superfamily/Winged helix DNA-binding domain"/>
    <property type="match status" value="1"/>
</dbReference>
<keyword evidence="1" id="KW-0805">Transcription regulation</keyword>
<evidence type="ECO:0000313" key="6">
    <source>
        <dbReference type="EMBL" id="RDV05928.1"/>
    </source>
</evidence>
<feature type="transmembrane region" description="Helical" evidence="4">
    <location>
        <begin position="35"/>
        <end position="52"/>
    </location>
</feature>
<dbReference type="PROSITE" id="PS00622">
    <property type="entry name" value="HTH_LUXR_1"/>
    <property type="match status" value="1"/>
</dbReference>
<evidence type="ECO:0000256" key="1">
    <source>
        <dbReference type="ARBA" id="ARBA00023015"/>
    </source>
</evidence>
<organism evidence="6 7">
    <name type="scientific">Sphingorhabdus pulchriflava</name>
    <dbReference type="NCBI Taxonomy" id="2292257"/>
    <lineage>
        <taxon>Bacteria</taxon>
        <taxon>Pseudomonadati</taxon>
        <taxon>Pseudomonadota</taxon>
        <taxon>Alphaproteobacteria</taxon>
        <taxon>Sphingomonadales</taxon>
        <taxon>Sphingomonadaceae</taxon>
        <taxon>Sphingorhabdus</taxon>
    </lineage>
</organism>
<dbReference type="Pfam" id="PF00196">
    <property type="entry name" value="GerE"/>
    <property type="match status" value="1"/>
</dbReference>
<dbReference type="GO" id="GO:0003677">
    <property type="term" value="F:DNA binding"/>
    <property type="evidence" value="ECO:0007669"/>
    <property type="project" value="UniProtKB-KW"/>
</dbReference>
<dbReference type="AlphaFoldDB" id="A0A371BEJ2"/>
<keyword evidence="7" id="KW-1185">Reference proteome</keyword>
<dbReference type="PANTHER" id="PTHR44688:SF16">
    <property type="entry name" value="DNA-BINDING TRANSCRIPTIONAL ACTIVATOR DEVR_DOSR"/>
    <property type="match status" value="1"/>
</dbReference>
<evidence type="ECO:0000256" key="3">
    <source>
        <dbReference type="ARBA" id="ARBA00023163"/>
    </source>
</evidence>
<dbReference type="InterPro" id="IPR000792">
    <property type="entry name" value="Tscrpt_reg_LuxR_C"/>
</dbReference>
<dbReference type="OrthoDB" id="9814495at2"/>
<evidence type="ECO:0000259" key="5">
    <source>
        <dbReference type="PROSITE" id="PS50043"/>
    </source>
</evidence>
<dbReference type="SUPFAM" id="SSF46894">
    <property type="entry name" value="C-terminal effector domain of the bipartite response regulators"/>
    <property type="match status" value="1"/>
</dbReference>
<feature type="domain" description="HTH luxR-type" evidence="5">
    <location>
        <begin position="69"/>
        <end position="134"/>
    </location>
</feature>
<evidence type="ECO:0000256" key="2">
    <source>
        <dbReference type="ARBA" id="ARBA00023125"/>
    </source>
</evidence>
<keyword evidence="3" id="KW-0804">Transcription</keyword>
<comment type="caution">
    <text evidence="6">The sequence shown here is derived from an EMBL/GenBank/DDBJ whole genome shotgun (WGS) entry which is preliminary data.</text>
</comment>
<dbReference type="CDD" id="cd06170">
    <property type="entry name" value="LuxR_C_like"/>
    <property type="match status" value="1"/>
</dbReference>
<keyword evidence="2 6" id="KW-0238">DNA-binding</keyword>
<name>A0A371BEJ2_9SPHN</name>
<keyword evidence="4" id="KW-0812">Transmembrane</keyword>
<reference evidence="7" key="1">
    <citation type="submission" date="2018-08" db="EMBL/GenBank/DDBJ databases">
        <authorList>
            <person name="Kim S.-J."/>
            <person name="Jung G.-Y."/>
        </authorList>
    </citation>
    <scope>NUCLEOTIDE SEQUENCE [LARGE SCALE GENOMIC DNA]</scope>
    <source>
        <strain evidence="7">GY_G</strain>
    </source>
</reference>
<proteinExistence type="predicted"/>
<dbReference type="Proteomes" id="UP000263833">
    <property type="component" value="Unassembled WGS sequence"/>
</dbReference>
<accession>A0A371BEJ2</accession>
<dbReference type="PANTHER" id="PTHR44688">
    <property type="entry name" value="DNA-BINDING TRANSCRIPTIONAL ACTIVATOR DEVR_DOSR"/>
    <property type="match status" value="1"/>
</dbReference>
<dbReference type="PROSITE" id="PS50043">
    <property type="entry name" value="HTH_LUXR_2"/>
    <property type="match status" value="1"/>
</dbReference>
<gene>
    <name evidence="6" type="ORF">DXH95_00245</name>
</gene>
<evidence type="ECO:0000256" key="4">
    <source>
        <dbReference type="SAM" id="Phobius"/>
    </source>
</evidence>
<evidence type="ECO:0000313" key="7">
    <source>
        <dbReference type="Proteomes" id="UP000263833"/>
    </source>
</evidence>
<protein>
    <submittedName>
        <fullName evidence="6">DNA-binding response regulator</fullName>
    </submittedName>
</protein>
<keyword evidence="4" id="KW-1133">Transmembrane helix</keyword>
<dbReference type="InterPro" id="IPR036388">
    <property type="entry name" value="WH-like_DNA-bd_sf"/>
</dbReference>
<dbReference type="GO" id="GO:0006355">
    <property type="term" value="P:regulation of DNA-templated transcription"/>
    <property type="evidence" value="ECO:0007669"/>
    <property type="project" value="InterPro"/>
</dbReference>